<dbReference type="Proteomes" id="UP000251571">
    <property type="component" value="Unassembled WGS sequence"/>
</dbReference>
<keyword evidence="3" id="KW-1185">Reference proteome</keyword>
<evidence type="ECO:0000313" key="2">
    <source>
        <dbReference type="EMBL" id="SSA50985.1"/>
    </source>
</evidence>
<reference evidence="4" key="2">
    <citation type="submission" date="2016-10" db="EMBL/GenBank/DDBJ databases">
        <authorList>
            <person name="Varghese N."/>
            <person name="Submissions S."/>
        </authorList>
    </citation>
    <scope>NUCLEOTIDE SEQUENCE [LARGE SCALE GENOMIC DNA]</scope>
    <source>
        <strain evidence="4">DSM 25227</strain>
    </source>
</reference>
<dbReference type="RefSeq" id="WP_109566177.1">
    <property type="nucleotide sequence ID" value="NZ_QGDJ01000016.1"/>
</dbReference>
<sequence>MSDPDRFDDRLAQLAGSDETVGAARVIARAGGGGRAVALAVLNAIDESILPAELVVASEAGETMTLSVAARRLRLVVAASEDLAADTVIGQELDPEGTEELEVVIALIDRFARGAAGTVVVVEQPGEETGPRGVSATRLIGMLPEEIVDSPASELVPEGAAGAPEADGGVEAERFLAVAGPRISGHLLRRPDGSETADGADDIVDILSALADLEAETTPPGFEMWLRQTGQPDGRALGRAVWADGSVAAVAFPAREGGALAAAFAQTLTV</sequence>
<accession>A0A2Y9B4Q5</accession>
<dbReference type="AlphaFoldDB" id="A0A2Y9B4Q5"/>
<gene>
    <name evidence="1" type="ORF">BCF38_11662</name>
    <name evidence="2" type="ORF">SAMN05421539_11662</name>
</gene>
<reference evidence="1 3" key="3">
    <citation type="submission" date="2018-03" db="EMBL/GenBank/DDBJ databases">
        <title>Genomic Encyclopedia of Archaeal and Bacterial Type Strains, Phase II (KMG-II): from individual species to whole genera.</title>
        <authorList>
            <person name="Goeker M."/>
        </authorList>
    </citation>
    <scope>NUCLEOTIDE SEQUENCE [LARGE SCALE GENOMIC DNA]</scope>
    <source>
        <strain evidence="1 3">DSM 25227</strain>
    </source>
</reference>
<dbReference type="OrthoDB" id="10007862at2"/>
<evidence type="ECO:0000313" key="1">
    <source>
        <dbReference type="EMBL" id="PWJ12504.1"/>
    </source>
</evidence>
<proteinExistence type="predicted"/>
<dbReference type="Proteomes" id="UP000245839">
    <property type="component" value="Unassembled WGS sequence"/>
</dbReference>
<protein>
    <submittedName>
        <fullName evidence="2">Uncharacterized protein</fullName>
    </submittedName>
</protein>
<dbReference type="EMBL" id="QGDJ01000016">
    <property type="protein sequence ID" value="PWJ12504.1"/>
    <property type="molecule type" value="Genomic_DNA"/>
</dbReference>
<dbReference type="EMBL" id="UETC01000016">
    <property type="protein sequence ID" value="SSA50985.1"/>
    <property type="molecule type" value="Genomic_DNA"/>
</dbReference>
<organism evidence="2 4">
    <name type="scientific">Jannaschia seohaensis</name>
    <dbReference type="NCBI Taxonomy" id="475081"/>
    <lineage>
        <taxon>Bacteria</taxon>
        <taxon>Pseudomonadati</taxon>
        <taxon>Pseudomonadota</taxon>
        <taxon>Alphaproteobacteria</taxon>
        <taxon>Rhodobacterales</taxon>
        <taxon>Roseobacteraceae</taxon>
        <taxon>Jannaschia</taxon>
    </lineage>
</organism>
<evidence type="ECO:0000313" key="3">
    <source>
        <dbReference type="Proteomes" id="UP000245839"/>
    </source>
</evidence>
<name>A0A2Y9B4Q5_9RHOB</name>
<reference evidence="2" key="1">
    <citation type="submission" date="2016-10" db="EMBL/GenBank/DDBJ databases">
        <authorList>
            <person name="Cai Z."/>
        </authorList>
    </citation>
    <scope>NUCLEOTIDE SEQUENCE [LARGE SCALE GENOMIC DNA]</scope>
    <source>
        <strain evidence="2">DSM 25227</strain>
    </source>
</reference>
<evidence type="ECO:0000313" key="4">
    <source>
        <dbReference type="Proteomes" id="UP000251571"/>
    </source>
</evidence>